<sequence>MSDNSSKWYYQPSTGTVFQGKKTGWDDRMGPYDSEEEARAAMEKVAERNKAADDWDEEDDDWGVAEK</sequence>
<dbReference type="InterPro" id="IPR007730">
    <property type="entry name" value="SPOR-like_dom"/>
</dbReference>
<feature type="compositionally biased region" description="Polar residues" evidence="1">
    <location>
        <begin position="1"/>
        <end position="17"/>
    </location>
</feature>
<dbReference type="Proteomes" id="UP001223646">
    <property type="component" value="Unassembled WGS sequence"/>
</dbReference>
<dbReference type="Pfam" id="PF05036">
    <property type="entry name" value="SPOR"/>
    <property type="match status" value="1"/>
</dbReference>
<name>A0AAJ6C8H1_CORAY</name>
<dbReference type="RefSeq" id="WP_016423068.1">
    <property type="nucleotide sequence ID" value="NZ_CP046975.1"/>
</dbReference>
<feature type="domain" description="SPOR" evidence="2">
    <location>
        <begin position="13"/>
        <end position="48"/>
    </location>
</feature>
<evidence type="ECO:0000313" key="4">
    <source>
        <dbReference type="EMBL" id="WET43617.1"/>
    </source>
</evidence>
<feature type="compositionally biased region" description="Basic and acidic residues" evidence="1">
    <location>
        <begin position="37"/>
        <end position="53"/>
    </location>
</feature>
<dbReference type="GO" id="GO:0042834">
    <property type="term" value="F:peptidoglycan binding"/>
    <property type="evidence" value="ECO:0007669"/>
    <property type="project" value="InterPro"/>
</dbReference>
<dbReference type="GeneID" id="92768619"/>
<evidence type="ECO:0000313" key="5">
    <source>
        <dbReference type="Proteomes" id="UP001223646"/>
    </source>
</evidence>
<evidence type="ECO:0000313" key="3">
    <source>
        <dbReference type="EMBL" id="MEO3716753.1"/>
    </source>
</evidence>
<reference evidence="4" key="1">
    <citation type="submission" date="2023-03" db="EMBL/GenBank/DDBJ databases">
        <title>Corynebacterium amycolatum SB-1.</title>
        <authorList>
            <person name="Jo H."/>
        </authorList>
    </citation>
    <scope>NUCLEOTIDE SEQUENCE</scope>
    <source>
        <strain evidence="4">SB-1</strain>
    </source>
</reference>
<feature type="region of interest" description="Disordered" evidence="1">
    <location>
        <begin position="1"/>
        <end position="67"/>
    </location>
</feature>
<dbReference type="AlphaFoldDB" id="A0AAJ6C8H1"/>
<feature type="compositionally biased region" description="Acidic residues" evidence="1">
    <location>
        <begin position="54"/>
        <end position="67"/>
    </location>
</feature>
<reference evidence="3" key="3">
    <citation type="submission" date="2024-05" db="EMBL/GenBank/DDBJ databases">
        <authorList>
            <person name="Wolfe A."/>
        </authorList>
    </citation>
    <scope>NUCLEOTIDE SEQUENCE</scope>
    <source>
        <strain evidence="3">UMB1064</strain>
    </source>
</reference>
<dbReference type="Proteomes" id="UP001220238">
    <property type="component" value="Chromosome"/>
</dbReference>
<proteinExistence type="predicted"/>
<protein>
    <submittedName>
        <fullName evidence="3">SPOR domain-containing protein</fullName>
    </submittedName>
</protein>
<organism evidence="3 5">
    <name type="scientific">Corynebacterium amycolatum</name>
    <dbReference type="NCBI Taxonomy" id="43765"/>
    <lineage>
        <taxon>Bacteria</taxon>
        <taxon>Bacillati</taxon>
        <taxon>Actinomycetota</taxon>
        <taxon>Actinomycetes</taxon>
        <taxon>Mycobacteriales</taxon>
        <taxon>Corynebacteriaceae</taxon>
        <taxon>Corynebacterium</taxon>
    </lineage>
</organism>
<evidence type="ECO:0000259" key="2">
    <source>
        <dbReference type="Pfam" id="PF05036"/>
    </source>
</evidence>
<accession>A0AAJ6C8H1</accession>
<evidence type="ECO:0000256" key="1">
    <source>
        <dbReference type="SAM" id="MobiDB-lite"/>
    </source>
</evidence>
<dbReference type="EMBL" id="JASOOY020000011">
    <property type="protein sequence ID" value="MEO3716753.1"/>
    <property type="molecule type" value="Genomic_DNA"/>
</dbReference>
<dbReference type="EMBL" id="CP120206">
    <property type="protein sequence ID" value="WET43617.1"/>
    <property type="molecule type" value="Genomic_DNA"/>
</dbReference>
<gene>
    <name evidence="4" type="ORF">P2W56_09335</name>
    <name evidence="3" type="ORF">QP460_004030</name>
</gene>
<reference evidence="3" key="2">
    <citation type="submission" date="2023-05" db="EMBL/GenBank/DDBJ databases">
        <authorList>
            <person name="Du J."/>
        </authorList>
    </citation>
    <scope>NUCLEOTIDE SEQUENCE</scope>
    <source>
        <strain evidence="3">UMB1064</strain>
    </source>
</reference>